<dbReference type="SUPFAM" id="SSF52058">
    <property type="entry name" value="L domain-like"/>
    <property type="match status" value="1"/>
</dbReference>
<keyword evidence="3" id="KW-1133">Transmembrane helix</keyword>
<evidence type="ECO:0000313" key="6">
    <source>
        <dbReference type="Proteomes" id="UP001156905"/>
    </source>
</evidence>
<dbReference type="PANTHER" id="PTHR46652">
    <property type="entry name" value="LEUCINE-RICH REPEAT AND IQ DOMAIN-CONTAINING PROTEIN 1-RELATED"/>
    <property type="match status" value="1"/>
</dbReference>
<dbReference type="PROSITE" id="PS51450">
    <property type="entry name" value="LRR"/>
    <property type="match status" value="1"/>
</dbReference>
<feature type="transmembrane region" description="Helical" evidence="3">
    <location>
        <begin position="469"/>
        <end position="490"/>
    </location>
</feature>
<dbReference type="Pfam" id="PF12799">
    <property type="entry name" value="LRR_4"/>
    <property type="match status" value="1"/>
</dbReference>
<evidence type="ECO:0000256" key="3">
    <source>
        <dbReference type="SAM" id="Phobius"/>
    </source>
</evidence>
<evidence type="ECO:0000256" key="2">
    <source>
        <dbReference type="ARBA" id="ARBA00022737"/>
    </source>
</evidence>
<keyword evidence="3" id="KW-0472">Membrane</keyword>
<dbReference type="InterPro" id="IPR025875">
    <property type="entry name" value="Leu-rich_rpt_4"/>
</dbReference>
<dbReference type="EMBL" id="BSOW01000035">
    <property type="protein sequence ID" value="GLR90553.1"/>
    <property type="molecule type" value="Genomic_DNA"/>
</dbReference>
<dbReference type="InterPro" id="IPR001611">
    <property type="entry name" value="Leu-rich_rpt"/>
</dbReference>
<dbReference type="Pfam" id="PF20703">
    <property type="entry name" value="nSTAND1"/>
    <property type="match status" value="1"/>
</dbReference>
<name>A0ABQ6B932_9BRAD</name>
<evidence type="ECO:0000259" key="4">
    <source>
        <dbReference type="Pfam" id="PF20703"/>
    </source>
</evidence>
<dbReference type="InterPro" id="IPR049052">
    <property type="entry name" value="nSTAND1"/>
</dbReference>
<dbReference type="InterPro" id="IPR050836">
    <property type="entry name" value="SDS22/Internalin_LRR"/>
</dbReference>
<dbReference type="RefSeq" id="WP_284273508.1">
    <property type="nucleotide sequence ID" value="NZ_BSOW01000035.1"/>
</dbReference>
<keyword evidence="1" id="KW-0433">Leucine-rich repeat</keyword>
<accession>A0ABQ6B932</accession>
<reference evidence="6" key="1">
    <citation type="journal article" date="2019" name="Int. J. Syst. Evol. Microbiol.">
        <title>The Global Catalogue of Microorganisms (GCM) 10K type strain sequencing project: providing services to taxonomists for standard genome sequencing and annotation.</title>
        <authorList>
            <consortium name="The Broad Institute Genomics Platform"/>
            <consortium name="The Broad Institute Genome Sequencing Center for Infectious Disease"/>
            <person name="Wu L."/>
            <person name="Ma J."/>
        </authorList>
    </citation>
    <scope>NUCLEOTIDE SEQUENCE [LARGE SCALE GENOMIC DNA]</scope>
    <source>
        <strain evidence="6">NBRC 102520</strain>
    </source>
</reference>
<gene>
    <name evidence="5" type="ORF">GCM10007857_72680</name>
</gene>
<dbReference type="Gene3D" id="3.40.50.300">
    <property type="entry name" value="P-loop containing nucleotide triphosphate hydrolases"/>
    <property type="match status" value="1"/>
</dbReference>
<dbReference type="Proteomes" id="UP001156905">
    <property type="component" value="Unassembled WGS sequence"/>
</dbReference>
<dbReference type="PANTHER" id="PTHR46652:SF3">
    <property type="entry name" value="LEUCINE-RICH REPEAT-CONTAINING PROTEIN 9"/>
    <property type="match status" value="1"/>
</dbReference>
<organism evidence="5 6">
    <name type="scientific">Bradyrhizobium iriomotense</name>
    <dbReference type="NCBI Taxonomy" id="441950"/>
    <lineage>
        <taxon>Bacteria</taxon>
        <taxon>Pseudomonadati</taxon>
        <taxon>Pseudomonadota</taxon>
        <taxon>Alphaproteobacteria</taxon>
        <taxon>Hyphomicrobiales</taxon>
        <taxon>Nitrobacteraceae</taxon>
        <taxon>Bradyrhizobium</taxon>
    </lineage>
</organism>
<feature type="transmembrane region" description="Helical" evidence="3">
    <location>
        <begin position="72"/>
        <end position="91"/>
    </location>
</feature>
<dbReference type="InterPro" id="IPR027417">
    <property type="entry name" value="P-loop_NTPase"/>
</dbReference>
<evidence type="ECO:0000256" key="1">
    <source>
        <dbReference type="ARBA" id="ARBA00022614"/>
    </source>
</evidence>
<keyword evidence="2" id="KW-0677">Repeat</keyword>
<evidence type="ECO:0000313" key="5">
    <source>
        <dbReference type="EMBL" id="GLR90553.1"/>
    </source>
</evidence>
<protein>
    <recommendedName>
        <fullName evidence="4">Novel STAND NTPase 1 domain-containing protein</fullName>
    </recommendedName>
</protein>
<keyword evidence="6" id="KW-1185">Reference proteome</keyword>
<comment type="caution">
    <text evidence="5">The sequence shown here is derived from an EMBL/GenBank/DDBJ whole genome shotgun (WGS) entry which is preliminary data.</text>
</comment>
<keyword evidence="3" id="KW-0812">Transmembrane</keyword>
<dbReference type="InterPro" id="IPR032675">
    <property type="entry name" value="LRR_dom_sf"/>
</dbReference>
<dbReference type="SUPFAM" id="SSF52540">
    <property type="entry name" value="P-loop containing nucleoside triphosphate hydrolases"/>
    <property type="match status" value="1"/>
</dbReference>
<dbReference type="Gene3D" id="3.80.10.10">
    <property type="entry name" value="Ribonuclease Inhibitor"/>
    <property type="match status" value="1"/>
</dbReference>
<feature type="transmembrane region" description="Helical" evidence="3">
    <location>
        <begin position="33"/>
        <end position="52"/>
    </location>
</feature>
<proteinExistence type="predicted"/>
<sequence length="813" mass="89746">MSDTEALRAHFPKLPELDPEEVKAVRSFLPGKLLGRTAAFLSLVLLVLGFVSLADIGLRRLLGTELPLPSPLYYVFLIGLPLMAVVAQVIVEFRAERNRRLLQALAVRTGVEQSGYFRIGPYENTAKDRAKLARADKAQDKVLTWIERSDLIPLYLTGDSGSGKTSLMNAFVLPALRERGWDVVEARAWQDAEEALRGALTKLPAARRPRTGENPALADLIAAAARRAKTHLLLVLDQFEEFLILAEHEQRVAFKTLVADLQSRQVRRLTLLLVLRSDYQTMLADLGLPALRQGENFCQVGRFSLSAGCDFMKQSQLDLQPDALDHLLTSTAELDETPGLVRPITLNIIGYVLASGRAVAPSLDAGRLVRHYIEQTINQSTIRDFAPPILEQLITEQGTKRPRSELDLARETGCRPGEVRAVLTGLGDAALARPLDPAQGIWELSHDFIARAVARHLGRRRSGLLRRSGAYAAPALLAVALLAITSISAWNQLRAVRLQSELANLGISVTSTATRGEQVKFPSNFAEANLPKAALVLAQIKQLTGVDLSNTQVTNLEWLKGFTALQGLNLANTPITNLEPLRGLTRLQWLSLFGTQVIDLKELKGMTELQWLFLSGTQVVDLEPLKGMTTLKSLELSGTQVVDLKELKGMSELQRLLLSGTQVVDLQPLKGMTALKWLGLSRTQVIDLEPLKGLSVLQELDLSGTQVVNLEHLKGLSSLKLLNLNITRVADLEPLKDLTKLQKLFLVDAKVSNLEPLRGLIALETLYLENTQVADLAPVQDLPKLRVYGLSTLPPNEKNRFVEYRKNHNLPYQ</sequence>
<feature type="domain" description="Novel STAND NTPase 1" evidence="4">
    <location>
        <begin position="140"/>
        <end position="285"/>
    </location>
</feature>